<name>A0AAN8EVQ1_9EURO</name>
<feature type="compositionally biased region" description="Basic and acidic residues" evidence="2">
    <location>
        <begin position="66"/>
        <end position="81"/>
    </location>
</feature>
<dbReference type="EMBL" id="JAKLMC020000008">
    <property type="protein sequence ID" value="KAK5954796.1"/>
    <property type="molecule type" value="Genomic_DNA"/>
</dbReference>
<dbReference type="AlphaFoldDB" id="A0AAN8EVQ1"/>
<sequence length="243" mass="27858">MNIFRCLSDRDERRRERLRERMLNEARERNAHTRQAARDAELRERYPYQTGAHPHQHQTSVRRAHTVHDRPLPPLPHERTQHQHQQQPRQRNPPGRHTIRNPFESAIESTYGPPAASTSHRPSVQHIRAGMVPARTQVPAPLYVTAQDHAERRWERAMPDIAVSRQPSRHDRTGTSHQPSRSNSHAAHTHTLRPSRSSEAPEVYDPSRGVVESVSGSRSRRTGSNKGPRRPVQPVGVCPPGWI</sequence>
<feature type="region of interest" description="Disordered" evidence="2">
    <location>
        <begin position="50"/>
        <end position="100"/>
    </location>
</feature>
<gene>
    <name evidence="3" type="ORF">OHC33_004522</name>
</gene>
<reference evidence="3 4" key="1">
    <citation type="submission" date="2022-12" db="EMBL/GenBank/DDBJ databases">
        <title>Genomic features and morphological characterization of a novel Knufia sp. strain isolated from spacecraft assembly facility.</title>
        <authorList>
            <person name="Teixeira M."/>
            <person name="Chander A.M."/>
            <person name="Stajich J.E."/>
            <person name="Venkateswaran K."/>
        </authorList>
    </citation>
    <scope>NUCLEOTIDE SEQUENCE [LARGE SCALE GENOMIC DNA]</scope>
    <source>
        <strain evidence="3 4">FJI-L2-BK-P2</strain>
    </source>
</reference>
<protein>
    <submittedName>
        <fullName evidence="3">Uncharacterized protein</fullName>
    </submittedName>
</protein>
<evidence type="ECO:0000256" key="2">
    <source>
        <dbReference type="SAM" id="MobiDB-lite"/>
    </source>
</evidence>
<feature type="compositionally biased region" description="Basic residues" evidence="2">
    <location>
        <begin position="54"/>
        <end position="65"/>
    </location>
</feature>
<feature type="compositionally biased region" description="Basic residues" evidence="2">
    <location>
        <begin position="218"/>
        <end position="229"/>
    </location>
</feature>
<accession>A0AAN8EVQ1</accession>
<evidence type="ECO:0000256" key="1">
    <source>
        <dbReference type="SAM" id="Coils"/>
    </source>
</evidence>
<proteinExistence type="predicted"/>
<keyword evidence="4" id="KW-1185">Reference proteome</keyword>
<feature type="compositionally biased region" description="Low complexity" evidence="2">
    <location>
        <begin position="83"/>
        <end position="96"/>
    </location>
</feature>
<dbReference type="Proteomes" id="UP001316803">
    <property type="component" value="Unassembled WGS sequence"/>
</dbReference>
<feature type="coiled-coil region" evidence="1">
    <location>
        <begin position="8"/>
        <end position="43"/>
    </location>
</feature>
<keyword evidence="1" id="KW-0175">Coiled coil</keyword>
<evidence type="ECO:0000313" key="4">
    <source>
        <dbReference type="Proteomes" id="UP001316803"/>
    </source>
</evidence>
<feature type="region of interest" description="Disordered" evidence="2">
    <location>
        <begin position="157"/>
        <end position="243"/>
    </location>
</feature>
<comment type="caution">
    <text evidence="3">The sequence shown here is derived from an EMBL/GenBank/DDBJ whole genome shotgun (WGS) entry which is preliminary data.</text>
</comment>
<feature type="compositionally biased region" description="Polar residues" evidence="2">
    <location>
        <begin position="175"/>
        <end position="186"/>
    </location>
</feature>
<feature type="compositionally biased region" description="Low complexity" evidence="2">
    <location>
        <begin position="207"/>
        <end position="217"/>
    </location>
</feature>
<organism evidence="3 4">
    <name type="scientific">Knufia fluminis</name>
    <dbReference type="NCBI Taxonomy" id="191047"/>
    <lineage>
        <taxon>Eukaryota</taxon>
        <taxon>Fungi</taxon>
        <taxon>Dikarya</taxon>
        <taxon>Ascomycota</taxon>
        <taxon>Pezizomycotina</taxon>
        <taxon>Eurotiomycetes</taxon>
        <taxon>Chaetothyriomycetidae</taxon>
        <taxon>Chaetothyriales</taxon>
        <taxon>Trichomeriaceae</taxon>
        <taxon>Knufia</taxon>
    </lineage>
</organism>
<evidence type="ECO:0000313" key="3">
    <source>
        <dbReference type="EMBL" id="KAK5954796.1"/>
    </source>
</evidence>